<dbReference type="Proteomes" id="UP000503462">
    <property type="component" value="Chromosome 5"/>
</dbReference>
<dbReference type="CDD" id="cd02440">
    <property type="entry name" value="AdoMet_MTases"/>
    <property type="match status" value="1"/>
</dbReference>
<keyword evidence="3" id="KW-1185">Reference proteome</keyword>
<dbReference type="EMBL" id="CP051143">
    <property type="protein sequence ID" value="QIX02538.1"/>
    <property type="molecule type" value="Genomic_DNA"/>
</dbReference>
<name>A0A6H0Y6P5_9PEZI</name>
<proteinExistence type="predicted"/>
<reference evidence="2 3" key="1">
    <citation type="journal article" date="2016" name="Sci. Rep.">
        <title>Peltaster fructicola genome reveals evolution from an invasive phytopathogen to an ectophytic parasite.</title>
        <authorList>
            <person name="Xu C."/>
            <person name="Chen H."/>
            <person name="Gleason M.L."/>
            <person name="Xu J.R."/>
            <person name="Liu H."/>
            <person name="Zhang R."/>
            <person name="Sun G."/>
        </authorList>
    </citation>
    <scope>NUCLEOTIDE SEQUENCE [LARGE SCALE GENOMIC DNA]</scope>
    <source>
        <strain evidence="2 3">LNHT1506</strain>
    </source>
</reference>
<evidence type="ECO:0000259" key="1">
    <source>
        <dbReference type="Pfam" id="PF08241"/>
    </source>
</evidence>
<evidence type="ECO:0000313" key="2">
    <source>
        <dbReference type="EMBL" id="QIX02538.1"/>
    </source>
</evidence>
<dbReference type="InterPro" id="IPR013216">
    <property type="entry name" value="Methyltransf_11"/>
</dbReference>
<accession>A0A6H0Y6P5</accession>
<dbReference type="InterPro" id="IPR051052">
    <property type="entry name" value="Diverse_substrate_MTase"/>
</dbReference>
<organism evidence="2 3">
    <name type="scientific">Peltaster fructicola</name>
    <dbReference type="NCBI Taxonomy" id="286661"/>
    <lineage>
        <taxon>Eukaryota</taxon>
        <taxon>Fungi</taxon>
        <taxon>Dikarya</taxon>
        <taxon>Ascomycota</taxon>
        <taxon>Pezizomycotina</taxon>
        <taxon>Dothideomycetes</taxon>
        <taxon>Dothideomycetes incertae sedis</taxon>
        <taxon>Peltaster</taxon>
    </lineage>
</organism>
<dbReference type="PANTHER" id="PTHR44942:SF10">
    <property type="entry name" value="METHYLTRANSFERASE TYPE 11 DOMAIN-CONTAINING PROTEIN"/>
    <property type="match status" value="1"/>
</dbReference>
<dbReference type="AlphaFoldDB" id="A0A6H0Y6P5"/>
<evidence type="ECO:0000313" key="3">
    <source>
        <dbReference type="Proteomes" id="UP000503462"/>
    </source>
</evidence>
<dbReference type="GO" id="GO:0008757">
    <property type="term" value="F:S-adenosylmethionine-dependent methyltransferase activity"/>
    <property type="evidence" value="ECO:0007669"/>
    <property type="project" value="InterPro"/>
</dbReference>
<sequence>MSAKQETTFSTYSKAQGQAYSQIRRDYHQNVYDTVISKHTSSGGQLDLVLDVGCGPGLATRTLASKFAHAVGLDPSSGMIETARSQGLVTATNEPVRFEVSSAENLGASLEHPITAGSIDLITAANAAHWFDLPRFWESAARVLKPGGSVIFWCSGDIRAHPTMPGAKGIDEAVEKHMETYMKPYMNYGNLLTRGRYTDLKLPWSDGAQVPGFDAAHFERYEWPAEQDFFSGDTTIDLDTFEKMRGTSSFTTRWREAHPELVGTEQDAVRVLRRDMEKVLHAAGVKPGEERLKGSVHGVLIIVKKV</sequence>
<dbReference type="PANTHER" id="PTHR44942">
    <property type="entry name" value="METHYLTRANSF_11 DOMAIN-CONTAINING PROTEIN"/>
    <property type="match status" value="1"/>
</dbReference>
<feature type="domain" description="Methyltransferase type 11" evidence="1">
    <location>
        <begin position="50"/>
        <end position="152"/>
    </location>
</feature>
<gene>
    <name evidence="2" type="ORF">AMS68_008055</name>
</gene>
<dbReference type="OrthoDB" id="10027013at2759"/>
<dbReference type="Pfam" id="PF08241">
    <property type="entry name" value="Methyltransf_11"/>
    <property type="match status" value="1"/>
</dbReference>
<dbReference type="Gene3D" id="3.40.50.150">
    <property type="entry name" value="Vaccinia Virus protein VP39"/>
    <property type="match status" value="1"/>
</dbReference>
<dbReference type="SUPFAM" id="SSF53335">
    <property type="entry name" value="S-adenosyl-L-methionine-dependent methyltransferases"/>
    <property type="match status" value="1"/>
</dbReference>
<dbReference type="InterPro" id="IPR029063">
    <property type="entry name" value="SAM-dependent_MTases_sf"/>
</dbReference>
<protein>
    <recommendedName>
        <fullName evidence="1">Methyltransferase type 11 domain-containing protein</fullName>
    </recommendedName>
</protein>